<dbReference type="InterPro" id="IPR002347">
    <property type="entry name" value="SDR_fam"/>
</dbReference>
<keyword evidence="5" id="KW-1185">Reference proteome</keyword>
<evidence type="ECO:0000313" key="5">
    <source>
        <dbReference type="Proteomes" id="UP000031408"/>
    </source>
</evidence>
<reference evidence="4 5" key="1">
    <citation type="submission" date="2014-11" db="EMBL/GenBank/DDBJ databases">
        <title>Genome sequence of Flavihumibacter solisilvae 3-3.</title>
        <authorList>
            <person name="Zhou G."/>
            <person name="Li M."/>
            <person name="Wang G."/>
        </authorList>
    </citation>
    <scope>NUCLEOTIDE SEQUENCE [LARGE SCALE GENOMIC DNA]</scope>
    <source>
        <strain evidence="4 5">3-3</strain>
    </source>
</reference>
<evidence type="ECO:0008006" key="6">
    <source>
        <dbReference type="Google" id="ProtNLM"/>
    </source>
</evidence>
<proteinExistence type="inferred from homology"/>
<dbReference type="Gene3D" id="3.40.50.720">
    <property type="entry name" value="NAD(P)-binding Rossmann-like Domain"/>
    <property type="match status" value="1"/>
</dbReference>
<dbReference type="PRINTS" id="PR00081">
    <property type="entry name" value="GDHRDH"/>
</dbReference>
<dbReference type="PANTHER" id="PTHR44169">
    <property type="entry name" value="NADPH-DEPENDENT 1-ACYLDIHYDROXYACETONE PHOSPHATE REDUCTASE"/>
    <property type="match status" value="1"/>
</dbReference>
<comment type="similarity">
    <text evidence="1 3">Belongs to the short-chain dehydrogenases/reductases (SDR) family.</text>
</comment>
<dbReference type="Proteomes" id="UP000031408">
    <property type="component" value="Unassembled WGS sequence"/>
</dbReference>
<comment type="caution">
    <text evidence="4">The sequence shown here is derived from an EMBL/GenBank/DDBJ whole genome shotgun (WGS) entry which is preliminary data.</text>
</comment>
<accession>A0A0C1L0T4</accession>
<dbReference type="InterPro" id="IPR020904">
    <property type="entry name" value="Sc_DH/Rdtase_CS"/>
</dbReference>
<dbReference type="SUPFAM" id="SSF51735">
    <property type="entry name" value="NAD(P)-binding Rossmann-fold domains"/>
    <property type="match status" value="1"/>
</dbReference>
<dbReference type="InterPro" id="IPR036291">
    <property type="entry name" value="NAD(P)-bd_dom_sf"/>
</dbReference>
<dbReference type="PRINTS" id="PR00080">
    <property type="entry name" value="SDRFAMILY"/>
</dbReference>
<evidence type="ECO:0000256" key="2">
    <source>
        <dbReference type="ARBA" id="ARBA00023002"/>
    </source>
</evidence>
<protein>
    <recommendedName>
        <fullName evidence="6">Short-chain dehydrogenase</fullName>
    </recommendedName>
</protein>
<dbReference type="Pfam" id="PF00106">
    <property type="entry name" value="adh_short"/>
    <property type="match status" value="1"/>
</dbReference>
<dbReference type="CDD" id="cd05374">
    <property type="entry name" value="17beta-HSD-like_SDR_c"/>
    <property type="match status" value="1"/>
</dbReference>
<dbReference type="PANTHER" id="PTHR44169:SF6">
    <property type="entry name" value="NADPH-DEPENDENT 1-ACYLDIHYDROXYACETONE PHOSPHATE REDUCTASE"/>
    <property type="match status" value="1"/>
</dbReference>
<dbReference type="EMBL" id="JSVC01000021">
    <property type="protein sequence ID" value="KIC93206.1"/>
    <property type="molecule type" value="Genomic_DNA"/>
</dbReference>
<organism evidence="4 5">
    <name type="scientific">Flavihumibacter solisilvae</name>
    <dbReference type="NCBI Taxonomy" id="1349421"/>
    <lineage>
        <taxon>Bacteria</taxon>
        <taxon>Pseudomonadati</taxon>
        <taxon>Bacteroidota</taxon>
        <taxon>Chitinophagia</taxon>
        <taxon>Chitinophagales</taxon>
        <taxon>Chitinophagaceae</taxon>
        <taxon>Flavihumibacter</taxon>
    </lineage>
</organism>
<dbReference type="AlphaFoldDB" id="A0A0C1L0T4"/>
<evidence type="ECO:0000256" key="3">
    <source>
        <dbReference type="RuleBase" id="RU000363"/>
    </source>
</evidence>
<dbReference type="RefSeq" id="WP_039142458.1">
    <property type="nucleotide sequence ID" value="NZ_JSVC01000021.1"/>
</dbReference>
<evidence type="ECO:0000256" key="1">
    <source>
        <dbReference type="ARBA" id="ARBA00006484"/>
    </source>
</evidence>
<keyword evidence="2" id="KW-0560">Oxidoreductase</keyword>
<dbReference type="PROSITE" id="PS00061">
    <property type="entry name" value="ADH_SHORT"/>
    <property type="match status" value="1"/>
</dbReference>
<sequence>MSKVILVTGASGGLGKSIAEQLTEDGHIVYGAARSQASSQVSYHQVVMDVTSESDIRKAVETIVREHGRIDVLVNNAGLGIAGPLEVLARADTEAVINTNILGVLLTCQAVLPHMRRQKAGVIINISSIGSEMGLPYRSVYSASKAAVDRLTESLRMEMKPFGIRACIVQPGDINTNINRNRLTSELADSEAYGKSFARTNRLMNDGVRKGMDPVKAARLISSIISSNRVKKLYRMGTFSERLSVVLKKILPAPMFEKLISNHYQV</sequence>
<evidence type="ECO:0000313" key="4">
    <source>
        <dbReference type="EMBL" id="KIC93206.1"/>
    </source>
</evidence>
<dbReference type="GO" id="GO:0016491">
    <property type="term" value="F:oxidoreductase activity"/>
    <property type="evidence" value="ECO:0007669"/>
    <property type="project" value="UniProtKB-KW"/>
</dbReference>
<dbReference type="OrthoDB" id="9786056at2"/>
<dbReference type="STRING" id="1349421.OI18_18295"/>
<gene>
    <name evidence="4" type="ORF">OI18_18295</name>
</gene>
<name>A0A0C1L0T4_9BACT</name>